<feature type="transmembrane region" description="Helical" evidence="8">
    <location>
        <begin position="139"/>
        <end position="159"/>
    </location>
</feature>
<keyword evidence="2 8" id="KW-0813">Transport</keyword>
<accession>A0A7X6DI62</accession>
<evidence type="ECO:0000259" key="9">
    <source>
        <dbReference type="PROSITE" id="PS50928"/>
    </source>
</evidence>
<evidence type="ECO:0000256" key="7">
    <source>
        <dbReference type="ARBA" id="ARBA00023136"/>
    </source>
</evidence>
<evidence type="ECO:0000313" key="10">
    <source>
        <dbReference type="EMBL" id="NKE67632.1"/>
    </source>
</evidence>
<comment type="similarity">
    <text evidence="8">Belongs to the binding-protein-dependent transport system permease family.</text>
</comment>
<keyword evidence="5 8" id="KW-0812">Transmembrane</keyword>
<keyword evidence="6 8" id="KW-1133">Transmembrane helix</keyword>
<evidence type="ECO:0000256" key="5">
    <source>
        <dbReference type="ARBA" id="ARBA00022692"/>
    </source>
</evidence>
<dbReference type="Proteomes" id="UP000521868">
    <property type="component" value="Unassembled WGS sequence"/>
</dbReference>
<keyword evidence="7 8" id="KW-0472">Membrane</keyword>
<dbReference type="CDD" id="cd06261">
    <property type="entry name" value="TM_PBP2"/>
    <property type="match status" value="1"/>
</dbReference>
<evidence type="ECO:0000256" key="1">
    <source>
        <dbReference type="ARBA" id="ARBA00004429"/>
    </source>
</evidence>
<evidence type="ECO:0000256" key="3">
    <source>
        <dbReference type="ARBA" id="ARBA00022475"/>
    </source>
</evidence>
<feature type="transmembrane region" description="Helical" evidence="8">
    <location>
        <begin position="236"/>
        <end position="255"/>
    </location>
</feature>
<evidence type="ECO:0000256" key="6">
    <source>
        <dbReference type="ARBA" id="ARBA00022989"/>
    </source>
</evidence>
<dbReference type="PANTHER" id="PTHR43357:SF4">
    <property type="entry name" value="INNER MEMBRANE ABC TRANSPORTER PERMEASE PROTEIN YDCV"/>
    <property type="match status" value="1"/>
</dbReference>
<dbReference type="RefSeq" id="WP_168108764.1">
    <property type="nucleotide sequence ID" value="NZ_VTOX01000007.1"/>
</dbReference>
<evidence type="ECO:0000313" key="11">
    <source>
        <dbReference type="Proteomes" id="UP000521868"/>
    </source>
</evidence>
<feature type="transmembrane region" description="Helical" evidence="8">
    <location>
        <begin position="106"/>
        <end position="127"/>
    </location>
</feature>
<keyword evidence="4" id="KW-0997">Cell inner membrane</keyword>
<protein>
    <submittedName>
        <fullName evidence="10">ABC transporter permease</fullName>
    </submittedName>
</protein>
<evidence type="ECO:0000256" key="8">
    <source>
        <dbReference type="RuleBase" id="RU363032"/>
    </source>
</evidence>
<dbReference type="InterPro" id="IPR000515">
    <property type="entry name" value="MetI-like"/>
</dbReference>
<dbReference type="Pfam" id="PF00528">
    <property type="entry name" value="BPD_transp_1"/>
    <property type="match status" value="1"/>
</dbReference>
<dbReference type="PANTHER" id="PTHR43357">
    <property type="entry name" value="INNER MEMBRANE ABC TRANSPORTER PERMEASE PROTEIN YDCV"/>
    <property type="match status" value="1"/>
</dbReference>
<organism evidence="10 11">
    <name type="scientific">Ramlibacter lithotrophicus</name>
    <dbReference type="NCBI Taxonomy" id="2606681"/>
    <lineage>
        <taxon>Bacteria</taxon>
        <taxon>Pseudomonadati</taxon>
        <taxon>Pseudomonadota</taxon>
        <taxon>Betaproteobacteria</taxon>
        <taxon>Burkholderiales</taxon>
        <taxon>Comamonadaceae</taxon>
        <taxon>Ramlibacter</taxon>
    </lineage>
</organism>
<dbReference type="EMBL" id="VTOX01000007">
    <property type="protein sequence ID" value="NKE67632.1"/>
    <property type="molecule type" value="Genomic_DNA"/>
</dbReference>
<gene>
    <name evidence="10" type="ORF">RAMLITH_17555</name>
</gene>
<dbReference type="GO" id="GO:0055085">
    <property type="term" value="P:transmembrane transport"/>
    <property type="evidence" value="ECO:0007669"/>
    <property type="project" value="InterPro"/>
</dbReference>
<evidence type="ECO:0000256" key="4">
    <source>
        <dbReference type="ARBA" id="ARBA00022519"/>
    </source>
</evidence>
<feature type="transmembrane region" description="Helical" evidence="8">
    <location>
        <begin position="12"/>
        <end position="37"/>
    </location>
</feature>
<proteinExistence type="inferred from homology"/>
<keyword evidence="3" id="KW-1003">Cell membrane</keyword>
<feature type="transmembrane region" description="Helical" evidence="8">
    <location>
        <begin position="72"/>
        <end position="94"/>
    </location>
</feature>
<reference evidence="10 11" key="1">
    <citation type="journal article" date="2020" name="Nature">
        <title>Bacterial chemolithoautotrophy via manganese oxidation.</title>
        <authorList>
            <person name="Yu H."/>
            <person name="Leadbetter J.R."/>
        </authorList>
    </citation>
    <scope>NUCLEOTIDE SEQUENCE [LARGE SCALE GENOMIC DNA]</scope>
    <source>
        <strain evidence="10 11">RBP-1</strain>
    </source>
</reference>
<feature type="domain" description="ABC transmembrane type-1" evidence="9">
    <location>
        <begin position="68"/>
        <end position="256"/>
    </location>
</feature>
<name>A0A7X6DI62_9BURK</name>
<sequence length="270" mass="29023">MHVRRWPGPWKTLYWLLCACVLVFLLAPIAAVIPLSFSSGSFLTYPLPGLSLRWYQEVLGGGRWLRGLGNSLLVGAAATVLSVLLGTLASLGLMRQRAWWSDALKMVVLSPMIVPVILIAVASYFFLAPLSLTSTYTGLIVAHTVIAVPFVVVPVLTALELLDPNLARAAAACGATPRVTFLRVTLPGIMPAMGSGALFAFAASFDDVVIALLIAGPDQRTLPREMFSGLRDSMTPALTAVATIMIVFSTTLFLLMQALQRRARRVTRAA</sequence>
<comment type="subcellular location">
    <subcellularLocation>
        <location evidence="1">Cell inner membrane</location>
        <topology evidence="1">Multi-pass membrane protein</topology>
    </subcellularLocation>
    <subcellularLocation>
        <location evidence="8">Cell membrane</location>
        <topology evidence="8">Multi-pass membrane protein</topology>
    </subcellularLocation>
</comment>
<evidence type="ECO:0000256" key="2">
    <source>
        <dbReference type="ARBA" id="ARBA00022448"/>
    </source>
</evidence>
<dbReference type="AlphaFoldDB" id="A0A7X6DI62"/>
<dbReference type="GO" id="GO:0005886">
    <property type="term" value="C:plasma membrane"/>
    <property type="evidence" value="ECO:0007669"/>
    <property type="project" value="UniProtKB-SubCell"/>
</dbReference>
<dbReference type="InterPro" id="IPR035906">
    <property type="entry name" value="MetI-like_sf"/>
</dbReference>
<comment type="caution">
    <text evidence="10">The sequence shown here is derived from an EMBL/GenBank/DDBJ whole genome shotgun (WGS) entry which is preliminary data.</text>
</comment>
<keyword evidence="11" id="KW-1185">Reference proteome</keyword>
<dbReference type="SUPFAM" id="SSF161098">
    <property type="entry name" value="MetI-like"/>
    <property type="match status" value="1"/>
</dbReference>
<dbReference type="PROSITE" id="PS50928">
    <property type="entry name" value="ABC_TM1"/>
    <property type="match status" value="1"/>
</dbReference>
<dbReference type="Gene3D" id="1.10.3720.10">
    <property type="entry name" value="MetI-like"/>
    <property type="match status" value="1"/>
</dbReference>